<dbReference type="STRING" id="126957.T1IK10"/>
<dbReference type="HOGENOM" id="CLU_941106_0_0_1"/>
<protein>
    <submittedName>
        <fullName evidence="1">Uncharacterized protein</fullName>
    </submittedName>
</protein>
<accession>T1IK10</accession>
<dbReference type="GO" id="GO:0005829">
    <property type="term" value="C:cytosol"/>
    <property type="evidence" value="ECO:0007669"/>
    <property type="project" value="TreeGrafter"/>
</dbReference>
<name>T1IK10_STRMM</name>
<reference evidence="2" key="1">
    <citation type="submission" date="2011-05" db="EMBL/GenBank/DDBJ databases">
        <authorList>
            <person name="Richards S.R."/>
            <person name="Qu J."/>
            <person name="Jiang H."/>
            <person name="Jhangiani S.N."/>
            <person name="Agravi P."/>
            <person name="Goodspeed R."/>
            <person name="Gross S."/>
            <person name="Mandapat C."/>
            <person name="Jackson L."/>
            <person name="Mathew T."/>
            <person name="Pu L."/>
            <person name="Thornton R."/>
            <person name="Saada N."/>
            <person name="Wilczek-Boney K.B."/>
            <person name="Lee S."/>
            <person name="Kovar C."/>
            <person name="Wu Y."/>
            <person name="Scherer S.E."/>
            <person name="Worley K.C."/>
            <person name="Muzny D.M."/>
            <person name="Gibbs R."/>
        </authorList>
    </citation>
    <scope>NUCLEOTIDE SEQUENCE</scope>
    <source>
        <strain evidence="2">Brora</strain>
    </source>
</reference>
<dbReference type="EnsemblMetazoa" id="SMAR001241-RA">
    <property type="protein sequence ID" value="SMAR001241-PA"/>
    <property type="gene ID" value="SMAR001241"/>
</dbReference>
<reference evidence="1" key="2">
    <citation type="submission" date="2015-02" db="UniProtKB">
        <authorList>
            <consortium name="EnsemblMetazoa"/>
        </authorList>
    </citation>
    <scope>IDENTIFICATION</scope>
</reference>
<organism evidence="1 2">
    <name type="scientific">Strigamia maritima</name>
    <name type="common">European centipede</name>
    <name type="synonym">Geophilus maritimus</name>
    <dbReference type="NCBI Taxonomy" id="126957"/>
    <lineage>
        <taxon>Eukaryota</taxon>
        <taxon>Metazoa</taxon>
        <taxon>Ecdysozoa</taxon>
        <taxon>Arthropoda</taxon>
        <taxon>Myriapoda</taxon>
        <taxon>Chilopoda</taxon>
        <taxon>Pleurostigmophora</taxon>
        <taxon>Geophilomorpha</taxon>
        <taxon>Linotaeniidae</taxon>
        <taxon>Strigamia</taxon>
    </lineage>
</organism>
<dbReference type="GO" id="GO:0009263">
    <property type="term" value="P:deoxyribonucleotide biosynthetic process"/>
    <property type="evidence" value="ECO:0007669"/>
    <property type="project" value="InterPro"/>
</dbReference>
<dbReference type="EMBL" id="AFFK01014949">
    <property type="status" value="NOT_ANNOTATED_CDS"/>
    <property type="molecule type" value="Genomic_DNA"/>
</dbReference>
<dbReference type="GO" id="GO:0004748">
    <property type="term" value="F:ribonucleoside-diphosphate reductase activity, thioredoxin disulfide as acceptor"/>
    <property type="evidence" value="ECO:0007669"/>
    <property type="project" value="TreeGrafter"/>
</dbReference>
<dbReference type="InterPro" id="IPR000358">
    <property type="entry name" value="RNR_small_fam"/>
</dbReference>
<evidence type="ECO:0000313" key="2">
    <source>
        <dbReference type="Proteomes" id="UP000014500"/>
    </source>
</evidence>
<sequence length="296" mass="32867">MPDFPHQASSEGFSSQLENFSLSPTQAIANNQPLEVVVHGNAEEYLDLRDTFLLLNVKVTKRDGTELIMPVAAKPNAQPPVVAVDGHKVAPANLEDAKDSYQTAALYYKDHGGTFEVNNPIDVKARSEYGLVKRFGRLMGSGDRGCLQMFSKLHADLFNQSHLLINGVTIKLLLTRSKDSFSLISSEDDADYVTSVTQATLYVKKRASRTHASNRSKNAVYPIRRTEVKTFTIPTGYRNANIDQAYIGQFPSRLILGLVSNESYNGSYKKNPLISNITTYLTYPFNSMVKVIQPLL</sequence>
<dbReference type="eggNOG" id="ENOG502R501">
    <property type="taxonomic scope" value="Eukaryota"/>
</dbReference>
<dbReference type="PANTHER" id="PTHR23409">
    <property type="entry name" value="RIBONUCLEOSIDE-DIPHOSPHATE REDUCTASE SMALL CHAIN"/>
    <property type="match status" value="1"/>
</dbReference>
<evidence type="ECO:0000313" key="1">
    <source>
        <dbReference type="EnsemblMetazoa" id="SMAR001241-PA"/>
    </source>
</evidence>
<keyword evidence="2" id="KW-1185">Reference proteome</keyword>
<dbReference type="AlphaFoldDB" id="T1IK10"/>
<dbReference type="Proteomes" id="UP000014500">
    <property type="component" value="Unassembled WGS sequence"/>
</dbReference>
<dbReference type="PANTHER" id="PTHR23409:SF21">
    <property type="entry name" value="CAPSID PROTEIN"/>
    <property type="match status" value="1"/>
</dbReference>
<dbReference type="OMA" id="AMINSLM"/>
<dbReference type="PhylomeDB" id="T1IK10"/>
<proteinExistence type="predicted"/>